<name>A0A8X7PK29_BRACI</name>
<keyword evidence="4" id="KW-0238">DNA-binding</keyword>
<dbReference type="GO" id="GO:0003677">
    <property type="term" value="F:DNA binding"/>
    <property type="evidence" value="ECO:0007669"/>
    <property type="project" value="UniProtKB-KW"/>
</dbReference>
<evidence type="ECO:0000256" key="6">
    <source>
        <dbReference type="ARBA" id="ARBA00023242"/>
    </source>
</evidence>
<dbReference type="Pfam" id="PF00170">
    <property type="entry name" value="bZIP_1"/>
    <property type="match status" value="1"/>
</dbReference>
<dbReference type="Gene3D" id="1.20.5.170">
    <property type="match status" value="1"/>
</dbReference>
<organism evidence="9 10">
    <name type="scientific">Brassica carinata</name>
    <name type="common">Ethiopian mustard</name>
    <name type="synonym">Abyssinian cabbage</name>
    <dbReference type="NCBI Taxonomy" id="52824"/>
    <lineage>
        <taxon>Eukaryota</taxon>
        <taxon>Viridiplantae</taxon>
        <taxon>Streptophyta</taxon>
        <taxon>Embryophyta</taxon>
        <taxon>Tracheophyta</taxon>
        <taxon>Spermatophyta</taxon>
        <taxon>Magnoliopsida</taxon>
        <taxon>eudicotyledons</taxon>
        <taxon>Gunneridae</taxon>
        <taxon>Pentapetalae</taxon>
        <taxon>rosids</taxon>
        <taxon>malvids</taxon>
        <taxon>Brassicales</taxon>
        <taxon>Brassicaceae</taxon>
        <taxon>Brassiceae</taxon>
        <taxon>Brassica</taxon>
    </lineage>
</organism>
<gene>
    <name evidence="9" type="ORF">Bca52824_082159</name>
</gene>
<sequence>METQKRADNGDLTDVKRARRMLSNRESARCSRRRKQEQMSEFDTQVLVFLIHSTLLGGLSDMNHCDAATVDNRILRADIETLRTKVKMAEETVKRVTRVNPSRWTRTNMDIPLKRAIPSTADAGLGPYQRVDKPDFLPEQLNRESIQNQIDTNPNIFETLPHWRHKH</sequence>
<accession>A0A8X7PK29</accession>
<evidence type="ECO:0000256" key="4">
    <source>
        <dbReference type="ARBA" id="ARBA00023125"/>
    </source>
</evidence>
<dbReference type="InterPro" id="IPR045314">
    <property type="entry name" value="bZIP_plant_GBF1"/>
</dbReference>
<dbReference type="AlphaFoldDB" id="A0A8X7PK29"/>
<keyword evidence="6" id="KW-0539">Nucleus</keyword>
<dbReference type="OrthoDB" id="664875at2759"/>
<dbReference type="SMART" id="SM00338">
    <property type="entry name" value="BRLZ"/>
    <property type="match status" value="1"/>
</dbReference>
<evidence type="ECO:0000256" key="5">
    <source>
        <dbReference type="ARBA" id="ARBA00023163"/>
    </source>
</evidence>
<evidence type="ECO:0000256" key="7">
    <source>
        <dbReference type="SAM" id="Coils"/>
    </source>
</evidence>
<dbReference type="InterPro" id="IPR046347">
    <property type="entry name" value="bZIP_sf"/>
</dbReference>
<keyword evidence="3" id="KW-0805">Transcription regulation</keyword>
<dbReference type="EMBL" id="JAAMPC010000016">
    <property type="protein sequence ID" value="KAG2252023.1"/>
    <property type="molecule type" value="Genomic_DNA"/>
</dbReference>
<evidence type="ECO:0000259" key="8">
    <source>
        <dbReference type="SMART" id="SM00338"/>
    </source>
</evidence>
<feature type="coiled-coil region" evidence="7">
    <location>
        <begin position="72"/>
        <end position="99"/>
    </location>
</feature>
<comment type="caution">
    <text evidence="9">The sequence shown here is derived from an EMBL/GenBank/DDBJ whole genome shotgun (WGS) entry which is preliminary data.</text>
</comment>
<keyword evidence="5" id="KW-0804">Transcription</keyword>
<reference evidence="9 10" key="1">
    <citation type="submission" date="2020-02" db="EMBL/GenBank/DDBJ databases">
        <authorList>
            <person name="Ma Q."/>
            <person name="Huang Y."/>
            <person name="Song X."/>
            <person name="Pei D."/>
        </authorList>
    </citation>
    <scope>NUCLEOTIDE SEQUENCE [LARGE SCALE GENOMIC DNA]</scope>
    <source>
        <strain evidence="9">Sxm20200214</strain>
        <tissue evidence="9">Leaf</tissue>
    </source>
</reference>
<comment type="similarity">
    <text evidence="2">Belongs to the bZIP family.</text>
</comment>
<proteinExistence type="inferred from homology"/>
<dbReference type="PANTHER" id="PTHR46408">
    <property type="entry name" value="BASIC LEUCINE ZIPPER 63"/>
    <property type="match status" value="1"/>
</dbReference>
<dbReference type="Pfam" id="PF12498">
    <property type="entry name" value="bZIP_C"/>
    <property type="match status" value="1"/>
</dbReference>
<protein>
    <recommendedName>
        <fullName evidence="8">BZIP domain-containing protein</fullName>
    </recommendedName>
</protein>
<evidence type="ECO:0000256" key="1">
    <source>
        <dbReference type="ARBA" id="ARBA00004123"/>
    </source>
</evidence>
<evidence type="ECO:0000313" key="9">
    <source>
        <dbReference type="EMBL" id="KAG2252023.1"/>
    </source>
</evidence>
<comment type="subcellular location">
    <subcellularLocation>
        <location evidence="1">Nucleus</location>
    </subcellularLocation>
</comment>
<evidence type="ECO:0000313" key="10">
    <source>
        <dbReference type="Proteomes" id="UP000886595"/>
    </source>
</evidence>
<dbReference type="InterPro" id="IPR020983">
    <property type="entry name" value="Basic_leucine-zipper_C"/>
</dbReference>
<dbReference type="Proteomes" id="UP000886595">
    <property type="component" value="Unassembled WGS sequence"/>
</dbReference>
<evidence type="ECO:0000256" key="2">
    <source>
        <dbReference type="ARBA" id="ARBA00007163"/>
    </source>
</evidence>
<dbReference type="PANTHER" id="PTHR46408:SF14">
    <property type="entry name" value="BASIC LEUCINE ZIPPER 25"/>
    <property type="match status" value="1"/>
</dbReference>
<dbReference type="CDD" id="cd14702">
    <property type="entry name" value="bZIP_plant_GBF1"/>
    <property type="match status" value="1"/>
</dbReference>
<feature type="domain" description="BZIP" evidence="8">
    <location>
        <begin position="12"/>
        <end position="95"/>
    </location>
</feature>
<dbReference type="SUPFAM" id="SSF57959">
    <property type="entry name" value="Leucine zipper domain"/>
    <property type="match status" value="1"/>
</dbReference>
<keyword evidence="7" id="KW-0175">Coiled coil</keyword>
<dbReference type="GO" id="GO:0003700">
    <property type="term" value="F:DNA-binding transcription factor activity"/>
    <property type="evidence" value="ECO:0007669"/>
    <property type="project" value="InterPro"/>
</dbReference>
<dbReference type="GO" id="GO:0005634">
    <property type="term" value="C:nucleus"/>
    <property type="evidence" value="ECO:0007669"/>
    <property type="project" value="UniProtKB-SubCell"/>
</dbReference>
<dbReference type="InterPro" id="IPR004827">
    <property type="entry name" value="bZIP"/>
</dbReference>
<keyword evidence="10" id="KW-1185">Reference proteome</keyword>
<evidence type="ECO:0000256" key="3">
    <source>
        <dbReference type="ARBA" id="ARBA00023015"/>
    </source>
</evidence>